<dbReference type="PANTHER" id="PTHR22970">
    <property type="entry name" value="AT-RICH INTERACTIVE DOMAIN-CONTAINING PROTEIN 2"/>
    <property type="match status" value="1"/>
</dbReference>
<evidence type="ECO:0000313" key="8">
    <source>
        <dbReference type="EMBL" id="CAK7222965.1"/>
    </source>
</evidence>
<evidence type="ECO:0008006" key="10">
    <source>
        <dbReference type="Google" id="ProtNLM"/>
    </source>
</evidence>
<evidence type="ECO:0000256" key="4">
    <source>
        <dbReference type="ARBA" id="ARBA00023242"/>
    </source>
</evidence>
<feature type="domain" description="ARID" evidence="6">
    <location>
        <begin position="12"/>
        <end position="106"/>
    </location>
</feature>
<comment type="caution">
    <text evidence="8">The sequence shown here is derived from an EMBL/GenBank/DDBJ whole genome shotgun (WGS) entry which is preliminary data.</text>
</comment>
<dbReference type="InterPro" id="IPR016024">
    <property type="entry name" value="ARM-type_fold"/>
</dbReference>
<evidence type="ECO:0000256" key="2">
    <source>
        <dbReference type="ARBA" id="ARBA00023015"/>
    </source>
</evidence>
<dbReference type="PROSITE" id="PS51011">
    <property type="entry name" value="ARID"/>
    <property type="match status" value="1"/>
</dbReference>
<dbReference type="SMART" id="SM00501">
    <property type="entry name" value="BRIGHT"/>
    <property type="match status" value="1"/>
</dbReference>
<dbReference type="SUPFAM" id="SSF48371">
    <property type="entry name" value="ARM repeat"/>
    <property type="match status" value="1"/>
</dbReference>
<feature type="region of interest" description="Disordered" evidence="5">
    <location>
        <begin position="136"/>
        <end position="280"/>
    </location>
</feature>
<feature type="compositionally biased region" description="Low complexity" evidence="5">
    <location>
        <begin position="957"/>
        <end position="990"/>
    </location>
</feature>
<dbReference type="InterPro" id="IPR001606">
    <property type="entry name" value="ARID_dom"/>
</dbReference>
<dbReference type="EMBL" id="CAWUHB010000026">
    <property type="protein sequence ID" value="CAK7222965.1"/>
    <property type="molecule type" value="Genomic_DNA"/>
</dbReference>
<keyword evidence="2" id="KW-0805">Transcription regulation</keyword>
<dbReference type="SMART" id="SM01014">
    <property type="entry name" value="ARID"/>
    <property type="match status" value="1"/>
</dbReference>
<evidence type="ECO:0000256" key="3">
    <source>
        <dbReference type="ARBA" id="ARBA00023163"/>
    </source>
</evidence>
<dbReference type="SUPFAM" id="SSF46774">
    <property type="entry name" value="ARID-like"/>
    <property type="match status" value="1"/>
</dbReference>
<protein>
    <recommendedName>
        <fullName evidence="10">Chromatin structure-remodeling complex subunit rsc9</fullName>
    </recommendedName>
</protein>
<name>A0ABP0BVD6_9PEZI</name>
<dbReference type="Gene3D" id="1.25.10.10">
    <property type="entry name" value="Leucine-rich Repeat Variant"/>
    <property type="match status" value="1"/>
</dbReference>
<keyword evidence="3" id="KW-0804">Transcription</keyword>
<dbReference type="PROSITE" id="PS51526">
    <property type="entry name" value="RFX_DBD"/>
    <property type="match status" value="1"/>
</dbReference>
<keyword evidence="1" id="KW-0156">Chromatin regulator</keyword>
<feature type="region of interest" description="Disordered" evidence="5">
    <location>
        <begin position="1098"/>
        <end position="1136"/>
    </location>
</feature>
<feature type="compositionally biased region" description="Basic and acidic residues" evidence="5">
    <location>
        <begin position="872"/>
        <end position="884"/>
    </location>
</feature>
<dbReference type="PANTHER" id="PTHR22970:SF14">
    <property type="entry name" value="AT-RICH INTERACTIVE DOMAIN-CONTAINING PROTEIN 2"/>
    <property type="match status" value="1"/>
</dbReference>
<feature type="compositionally biased region" description="Low complexity" evidence="5">
    <location>
        <begin position="209"/>
        <end position="220"/>
    </location>
</feature>
<feature type="region of interest" description="Disordered" evidence="5">
    <location>
        <begin position="872"/>
        <end position="1013"/>
    </location>
</feature>
<gene>
    <name evidence="8" type="ORF">SCUCBS95973_005014</name>
</gene>
<keyword evidence="9" id="KW-1185">Reference proteome</keyword>
<dbReference type="InterPro" id="IPR052406">
    <property type="entry name" value="Chromatin_Remodeling_Comp"/>
</dbReference>
<sequence>MAPQPGHTIDQTPEYLAFINTLREYHAKRGTNFEPEPKVGQTPVDLLKLFKVIVEHGGYDKISEEKLAWRNMVNILELYSNNEASAAYSLKLAYYKNLAAYEIQTVHKQEPPPPEILEHLSAKGGGLLTRTLENYGGHRANMRPSGAFDSPMSGTGSTADSMATPTHQDHAAPADGTPLSGRASRGLREAPPQRVIFQPDTASTRQSRHASSASGQQHAAGGSGVGGSGASSHLGHLPGNTPQGGGGAHQSFPMHSFPPNHQMQPQQQQHQSPSQQHQNQHLRNVSMLYNPPNTDHFSATVQNYEPRGPVPMVLRLVEAPANAPNKFLQQQRLQRLAASGVDLNRFATRPPVPPGNEGPNIYVRCLGALRSGVQAEEAFALSHLVKISFERGDKYKFESFPGLAEGLVEKALQVGSLFYHDVQWKVSYDPETDDLDIGELDGVHGTPDILERIAQLRPRAAVECIQTEDFADKLVLITEAALTIRNMVTLQENAYFVADFAPCRDFLCIALNLPNRDAVVELKHCALDIAEQLTPYLALGDDDPLYQTLLRQLDSADRGTVLTALRAVGRISMNMTQMNRLGSVPPGVLQSVMNWLLLNDDELMDACLDFLYQYTAVAANVDRLLRSVRTESLVSHLVRLLSHGAKRGVKELVLQPEHKLPASEEVLALPPDLLTRLVATDEPERCYTWLRCFFEEDPDSSITQIAIWQAYQSSFLQPVQQSGRTMLGAAEFIRNVTHVYHAAGAQIQKEQTPQGEVQKFIIKGIRPRKRPISPEGHEFFRCQWRVAASNATATTPSAPGNPHVCGIFFGAADKMYTHILTQHMGEKPDAAGKVANVKEREVQCMWAGCRKYPKGTKMLLVDFMKHVKTHAVKAEHDIRHKDKQQQQQDAPAQSTTGNGPHADGSTRSSSGGGSGSSTQPSQQQQQQQQQQQSAGQSPNPLKHQRQRSSVTNGDLMATGPGNSAAANGGGASNAAGAAANSGTPGASSLSGGSGGGSISSSGSSSNKRQKRSYVVPARTISVAYEETATMRDERNPNLPAQAAGIPLSAVLVLRNIARNAAKVDVVLDERGQVVLQVNDEEGEDAVATKEAAAAAAAAAKRGKASQPGTPSSLSLATLQPPPPLQAKAGSTRHSPAEAAAAAAAQESGGWNERLFRPMLPRLYEIMAENRALATYITSLFQLIGEEA</sequence>
<feature type="compositionally biased region" description="Low complexity" evidence="5">
    <location>
        <begin position="1109"/>
        <end position="1118"/>
    </location>
</feature>
<evidence type="ECO:0000313" key="9">
    <source>
        <dbReference type="Proteomes" id="UP001642405"/>
    </source>
</evidence>
<feature type="compositionally biased region" description="Polar residues" evidence="5">
    <location>
        <begin position="152"/>
        <end position="166"/>
    </location>
</feature>
<proteinExistence type="predicted"/>
<feature type="compositionally biased region" description="Low complexity" evidence="5">
    <location>
        <begin position="916"/>
        <end position="937"/>
    </location>
</feature>
<dbReference type="Pfam" id="PF01388">
    <property type="entry name" value="ARID"/>
    <property type="match status" value="1"/>
</dbReference>
<dbReference type="CDD" id="cd16100">
    <property type="entry name" value="ARID"/>
    <property type="match status" value="1"/>
</dbReference>
<evidence type="ECO:0000256" key="1">
    <source>
        <dbReference type="ARBA" id="ARBA00022853"/>
    </source>
</evidence>
<accession>A0ABP0BVD6</accession>
<dbReference type="InterPro" id="IPR003150">
    <property type="entry name" value="DNA-bd_RFX"/>
</dbReference>
<dbReference type="InterPro" id="IPR036431">
    <property type="entry name" value="ARID_dom_sf"/>
</dbReference>
<keyword evidence="4" id="KW-0539">Nucleus</keyword>
<organism evidence="8 9">
    <name type="scientific">Sporothrix curviconia</name>
    <dbReference type="NCBI Taxonomy" id="1260050"/>
    <lineage>
        <taxon>Eukaryota</taxon>
        <taxon>Fungi</taxon>
        <taxon>Dikarya</taxon>
        <taxon>Ascomycota</taxon>
        <taxon>Pezizomycotina</taxon>
        <taxon>Sordariomycetes</taxon>
        <taxon>Sordariomycetidae</taxon>
        <taxon>Ophiostomatales</taxon>
        <taxon>Ophiostomataceae</taxon>
        <taxon>Sporothrix</taxon>
    </lineage>
</organism>
<evidence type="ECO:0000256" key="5">
    <source>
        <dbReference type="SAM" id="MobiDB-lite"/>
    </source>
</evidence>
<dbReference type="Gene3D" id="1.10.150.60">
    <property type="entry name" value="ARID DNA-binding domain"/>
    <property type="match status" value="1"/>
</dbReference>
<feature type="domain" description="RFX-type winged-helix" evidence="7">
    <location>
        <begin position="686"/>
        <end position="769"/>
    </location>
</feature>
<reference evidence="8 9" key="1">
    <citation type="submission" date="2024-01" db="EMBL/GenBank/DDBJ databases">
        <authorList>
            <person name="Allen C."/>
            <person name="Tagirdzhanova G."/>
        </authorList>
    </citation>
    <scope>NUCLEOTIDE SEQUENCE [LARGE SCALE GENOMIC DNA]</scope>
</reference>
<evidence type="ECO:0000259" key="7">
    <source>
        <dbReference type="PROSITE" id="PS51526"/>
    </source>
</evidence>
<dbReference type="InterPro" id="IPR011989">
    <property type="entry name" value="ARM-like"/>
</dbReference>
<evidence type="ECO:0000259" key="6">
    <source>
        <dbReference type="PROSITE" id="PS51011"/>
    </source>
</evidence>
<feature type="compositionally biased region" description="Low complexity" evidence="5">
    <location>
        <begin position="258"/>
        <end position="280"/>
    </location>
</feature>
<dbReference type="Proteomes" id="UP001642405">
    <property type="component" value="Unassembled WGS sequence"/>
</dbReference>